<dbReference type="InterPro" id="IPR013228">
    <property type="entry name" value="PE-PPE_C"/>
</dbReference>
<dbReference type="Pfam" id="PF00934">
    <property type="entry name" value="PE"/>
    <property type="match status" value="1"/>
</dbReference>
<dbReference type="InterPro" id="IPR038332">
    <property type="entry name" value="PPE_sf"/>
</dbReference>
<dbReference type="EMBL" id="JAUFSA010000001">
    <property type="protein sequence ID" value="MDP7737453.1"/>
    <property type="molecule type" value="Genomic_DNA"/>
</dbReference>
<sequence>MAYVVATPDFLTAAAGDLAALGSTVTAAGAVAAHSTTSLLAAAEDEVSTAVATLFSAFGREYQAVARQTSQYQEGLALRLATTANAYQATELANAEQAMPNPAAATRISVPGAGPLYLPNFLTRLPYLGQLFYADSIPGSSSVSILQGYDLINHAIGQNWFPGSLAQVVNYPASMGILSGSLAAPDVNDAVAFGVRALNDQIVNAVVNGNGSPVHIAALSEGTLVVNRELAYLATNPAAAPPPGALQFALFGSPELGVMRTYLPDGFTLPIVNYTVQGLPNTQYDVSVVFAQYDGWANPPDRPWNIPAVVNSLFATAYLHNTSSLASMSKVVELSSVGTSLGGTITTYMIPSPTLPMLMPLQQLGVPQPIVNNLNTFLQPLVNSGYSSLAPNAGPYFAHGSLVLGW</sequence>
<gene>
    <name evidence="3" type="ORF">MPRG_00460</name>
    <name evidence="4" type="ORF">QXL92_22155</name>
</gene>
<name>A0A386U0K9_9MYCO</name>
<reference evidence="3 5" key="1">
    <citation type="journal article" date="2019" name="Emerg. Microbes Infect.">
        <title>Comprehensive subspecies identification of 175 nontuberculous mycobacteria species based on 7547 genomic profiles.</title>
        <authorList>
            <person name="Matsumoto Y."/>
            <person name="Kinjo T."/>
            <person name="Motooka D."/>
            <person name="Nabeya D."/>
            <person name="Jung N."/>
            <person name="Uechi K."/>
            <person name="Horii T."/>
            <person name="Iida T."/>
            <person name="Fujita J."/>
            <person name="Nakamura S."/>
        </authorList>
    </citation>
    <scope>NUCLEOTIDE SEQUENCE [LARGE SCALE GENOMIC DNA]</scope>
    <source>
        <strain evidence="3 5">JCM 18565</strain>
    </source>
</reference>
<proteinExistence type="predicted"/>
<protein>
    <submittedName>
        <fullName evidence="4">PE-PPE domain-containing protein</fullName>
    </submittedName>
</protein>
<organism evidence="4 6">
    <name type="scientific">Mycobacterium paragordonae</name>
    <dbReference type="NCBI Taxonomy" id="1389713"/>
    <lineage>
        <taxon>Bacteria</taxon>
        <taxon>Bacillati</taxon>
        <taxon>Actinomycetota</taxon>
        <taxon>Actinomycetes</taxon>
        <taxon>Mycobacteriales</taxon>
        <taxon>Mycobacteriaceae</taxon>
        <taxon>Mycobacterium</taxon>
    </lineage>
</organism>
<dbReference type="Gene3D" id="1.10.287.850">
    <property type="entry name" value="HP0062-like domain"/>
    <property type="match status" value="1"/>
</dbReference>
<reference evidence="3" key="2">
    <citation type="submission" date="2020-02" db="EMBL/GenBank/DDBJ databases">
        <authorList>
            <person name="Matsumoto Y."/>
            <person name="Kinjo T."/>
            <person name="Motooka D."/>
            <person name="Nabeya D."/>
            <person name="Jung N."/>
            <person name="Uechi K."/>
            <person name="Horii T."/>
            <person name="Iida T."/>
            <person name="Fujita J."/>
            <person name="Nakamura S."/>
        </authorList>
    </citation>
    <scope>NUCLEOTIDE SEQUENCE</scope>
    <source>
        <strain evidence="3">JCM 18565</strain>
    </source>
</reference>
<dbReference type="Proteomes" id="UP001229081">
    <property type="component" value="Unassembled WGS sequence"/>
</dbReference>
<evidence type="ECO:0000259" key="2">
    <source>
        <dbReference type="Pfam" id="PF08237"/>
    </source>
</evidence>
<dbReference type="AlphaFoldDB" id="A0A386U0K9"/>
<evidence type="ECO:0000313" key="4">
    <source>
        <dbReference type="EMBL" id="MDP7737453.1"/>
    </source>
</evidence>
<dbReference type="Proteomes" id="UP000465240">
    <property type="component" value="Unassembled WGS sequence"/>
</dbReference>
<dbReference type="SUPFAM" id="SSF140459">
    <property type="entry name" value="PE/PPE dimer-like"/>
    <property type="match status" value="1"/>
</dbReference>
<dbReference type="Pfam" id="PF08237">
    <property type="entry name" value="PE-PPE"/>
    <property type="match status" value="1"/>
</dbReference>
<keyword evidence="5" id="KW-1185">Reference proteome</keyword>
<evidence type="ECO:0000259" key="1">
    <source>
        <dbReference type="Pfam" id="PF00934"/>
    </source>
</evidence>
<dbReference type="KEGG" id="mpag:C0J29_02805"/>
<feature type="domain" description="PE-PPE" evidence="2">
    <location>
        <begin position="162"/>
        <end position="387"/>
    </location>
</feature>
<accession>A0A386U0K9</accession>
<reference evidence="4" key="3">
    <citation type="submission" date="2023-06" db="EMBL/GenBank/DDBJ databases">
        <title>Identification of two novel mycobacterium reveal diversities and complexities of Mycobacterium gordonae clade.</title>
        <authorList>
            <person name="Matsumoto Y."/>
            <person name="Nakamura S."/>
            <person name="Motooka D."/>
            <person name="Fukushima K."/>
        </authorList>
    </citation>
    <scope>NUCLEOTIDE SEQUENCE</scope>
    <source>
        <strain evidence="4">TY812</strain>
    </source>
</reference>
<dbReference type="InterPro" id="IPR000084">
    <property type="entry name" value="PE-PGRS_N"/>
</dbReference>
<feature type="domain" description="PE" evidence="1">
    <location>
        <begin position="4"/>
        <end position="94"/>
    </location>
</feature>
<dbReference type="EMBL" id="BLKX01000001">
    <property type="protein sequence ID" value="GFG76770.1"/>
    <property type="molecule type" value="Genomic_DNA"/>
</dbReference>
<comment type="caution">
    <text evidence="4">The sequence shown here is derived from an EMBL/GenBank/DDBJ whole genome shotgun (WGS) entry which is preliminary data.</text>
</comment>
<evidence type="ECO:0000313" key="3">
    <source>
        <dbReference type="EMBL" id="GFG76770.1"/>
    </source>
</evidence>
<dbReference type="RefSeq" id="WP_120791466.1">
    <property type="nucleotide sequence ID" value="NZ_BLKX01000001.1"/>
</dbReference>
<evidence type="ECO:0000313" key="5">
    <source>
        <dbReference type="Proteomes" id="UP000465240"/>
    </source>
</evidence>
<evidence type="ECO:0000313" key="6">
    <source>
        <dbReference type="Proteomes" id="UP001229081"/>
    </source>
</evidence>